<dbReference type="InterPro" id="IPR001455">
    <property type="entry name" value="TusA-like"/>
</dbReference>
<gene>
    <name evidence="3" type="primary">yedF</name>
    <name evidence="3" type="ORF">KQI75_06690</name>
</gene>
<proteinExistence type="inferred from homology"/>
<organism evidence="3 4">
    <name type="scientific">Butyricicoccus intestinisimiae</name>
    <dbReference type="NCBI Taxonomy" id="2841509"/>
    <lineage>
        <taxon>Bacteria</taxon>
        <taxon>Bacillati</taxon>
        <taxon>Bacillota</taxon>
        <taxon>Clostridia</taxon>
        <taxon>Eubacteriales</taxon>
        <taxon>Butyricicoccaceae</taxon>
        <taxon>Butyricicoccus</taxon>
    </lineage>
</organism>
<sequence length="208" mass="22434">MNQTVNAMGDACPIPVVKTKNAIKEMGTAGGTVETLVDNEIAVQNLTKMADQKGYSVQSEQLETNKYRVVMTVGEQTEQQVQEIAEEPVVCAPVQKEQNTVVVISSSCMGNGDDALGAVLMKGFIYALSQQDELPKTMLFYNGGAKLTCEGAVTLEDLKELEAQGVEIMTCGTCLNHYGLTDKLQVGTVTNMYVIAEKMTQASLIIKP</sequence>
<comment type="caution">
    <text evidence="3">The sequence shown here is derived from an EMBL/GenBank/DDBJ whole genome shotgun (WGS) entry which is preliminary data.</text>
</comment>
<dbReference type="InterPro" id="IPR019870">
    <property type="entry name" value="Se_metab_YedF"/>
</dbReference>
<evidence type="ECO:0000313" key="3">
    <source>
        <dbReference type="EMBL" id="MBU5490306.1"/>
    </source>
</evidence>
<accession>A0ABS6ERI9</accession>
<dbReference type="PANTHER" id="PTHR33279">
    <property type="entry name" value="SULFUR CARRIER PROTEIN YEDF-RELATED"/>
    <property type="match status" value="1"/>
</dbReference>
<dbReference type="NCBIfam" id="TIGR03527">
    <property type="entry name" value="selenium_YedF"/>
    <property type="match status" value="1"/>
</dbReference>
<dbReference type="EMBL" id="JAHLQI010000003">
    <property type="protein sequence ID" value="MBU5490306.1"/>
    <property type="molecule type" value="Genomic_DNA"/>
</dbReference>
<dbReference type="PANTHER" id="PTHR33279:SF6">
    <property type="entry name" value="SULFUR CARRIER PROTEIN YEDF-RELATED"/>
    <property type="match status" value="1"/>
</dbReference>
<dbReference type="RefSeq" id="WP_216469971.1">
    <property type="nucleotide sequence ID" value="NZ_JAHLQI010000003.1"/>
</dbReference>
<reference evidence="3 4" key="1">
    <citation type="submission" date="2021-06" db="EMBL/GenBank/DDBJ databases">
        <authorList>
            <person name="Sun Q."/>
            <person name="Li D."/>
        </authorList>
    </citation>
    <scope>NUCLEOTIDE SEQUENCE [LARGE SCALE GENOMIC DNA]</scope>
    <source>
        <strain evidence="3 4">MSJd-7</strain>
    </source>
</reference>
<dbReference type="Proteomes" id="UP000783588">
    <property type="component" value="Unassembled WGS sequence"/>
</dbReference>
<dbReference type="Pfam" id="PF01206">
    <property type="entry name" value="TusA"/>
    <property type="match status" value="1"/>
</dbReference>
<comment type="similarity">
    <text evidence="1">Belongs to the sulfur carrier protein TusA family.</text>
</comment>
<evidence type="ECO:0000256" key="1">
    <source>
        <dbReference type="ARBA" id="ARBA00008984"/>
    </source>
</evidence>
<keyword evidence="4" id="KW-1185">Reference proteome</keyword>
<protein>
    <submittedName>
        <fullName evidence="3">Sulfurtransferase-like selenium metabolism protein YedF</fullName>
    </submittedName>
</protein>
<evidence type="ECO:0000313" key="4">
    <source>
        <dbReference type="Proteomes" id="UP000783588"/>
    </source>
</evidence>
<evidence type="ECO:0000259" key="2">
    <source>
        <dbReference type="Pfam" id="PF01206"/>
    </source>
</evidence>
<name>A0ABS6ERI9_9FIRM</name>
<feature type="domain" description="UPF0033" evidence="2">
    <location>
        <begin position="4"/>
        <end position="72"/>
    </location>
</feature>